<dbReference type="Proteomes" id="UP000750711">
    <property type="component" value="Unassembled WGS sequence"/>
</dbReference>
<comment type="caution">
    <text evidence="1">The sequence shown here is derived from an EMBL/GenBank/DDBJ whole genome shotgun (WGS) entry which is preliminary data.</text>
</comment>
<name>A0A9P8LFQ7_9PEZI</name>
<accession>A0A9P8LFQ7</accession>
<organism evidence="1 2">
    <name type="scientific">Trichoglossum hirsutum</name>
    <dbReference type="NCBI Taxonomy" id="265104"/>
    <lineage>
        <taxon>Eukaryota</taxon>
        <taxon>Fungi</taxon>
        <taxon>Dikarya</taxon>
        <taxon>Ascomycota</taxon>
        <taxon>Pezizomycotina</taxon>
        <taxon>Geoglossomycetes</taxon>
        <taxon>Geoglossales</taxon>
        <taxon>Geoglossaceae</taxon>
        <taxon>Trichoglossum</taxon>
    </lineage>
</organism>
<sequence>MDPSLRVETINYADFTDTLSRYPALIASLSKPPAPRQAGATIHGLDTLKELDEYRAQVVPAELAKLDKKYLTKEQVELLTKWKL</sequence>
<gene>
    <name evidence="1" type="ORF">GP486_002100</name>
</gene>
<feature type="non-terminal residue" evidence="1">
    <location>
        <position position="84"/>
    </location>
</feature>
<evidence type="ECO:0000313" key="2">
    <source>
        <dbReference type="Proteomes" id="UP000750711"/>
    </source>
</evidence>
<dbReference type="EMBL" id="JAGHQM010000218">
    <property type="protein sequence ID" value="KAH0563324.1"/>
    <property type="molecule type" value="Genomic_DNA"/>
</dbReference>
<dbReference type="AlphaFoldDB" id="A0A9P8LFQ7"/>
<reference evidence="1" key="1">
    <citation type="submission" date="2021-03" db="EMBL/GenBank/DDBJ databases">
        <title>Comparative genomics and phylogenomic investigation of the class Geoglossomycetes provide insights into ecological specialization and systematics.</title>
        <authorList>
            <person name="Melie T."/>
            <person name="Pirro S."/>
            <person name="Miller A.N."/>
            <person name="Quandt A."/>
        </authorList>
    </citation>
    <scope>NUCLEOTIDE SEQUENCE</scope>
    <source>
        <strain evidence="1">CAQ_001_2017</strain>
    </source>
</reference>
<keyword evidence="2" id="KW-1185">Reference proteome</keyword>
<protein>
    <submittedName>
        <fullName evidence="1">Uncharacterized protein</fullName>
    </submittedName>
</protein>
<proteinExistence type="predicted"/>
<evidence type="ECO:0000313" key="1">
    <source>
        <dbReference type="EMBL" id="KAH0563324.1"/>
    </source>
</evidence>